<dbReference type="Gene3D" id="3.90.180.10">
    <property type="entry name" value="Medium-chain alcohol dehydrogenases, catalytic domain"/>
    <property type="match status" value="1"/>
</dbReference>
<evidence type="ECO:0000259" key="1">
    <source>
        <dbReference type="SMART" id="SM00829"/>
    </source>
</evidence>
<name>A0A1I0D802_9BACI</name>
<dbReference type="PANTHER" id="PTHR45033:SF3">
    <property type="entry name" value="DEHYDROGENASE, PUTATIVE (AFU_ORTHOLOGUE AFUA_2G13270)-RELATED"/>
    <property type="match status" value="1"/>
</dbReference>
<dbReference type="InterPro" id="IPR011032">
    <property type="entry name" value="GroES-like_sf"/>
</dbReference>
<dbReference type="InterPro" id="IPR020843">
    <property type="entry name" value="ER"/>
</dbReference>
<evidence type="ECO:0000313" key="3">
    <source>
        <dbReference type="Proteomes" id="UP000198618"/>
    </source>
</evidence>
<dbReference type="OrthoDB" id="9787435at2"/>
<dbReference type="Pfam" id="PF00107">
    <property type="entry name" value="ADH_zinc_N"/>
    <property type="match status" value="1"/>
</dbReference>
<dbReference type="PANTHER" id="PTHR45033">
    <property type="match status" value="1"/>
</dbReference>
<dbReference type="InterPro" id="IPR013154">
    <property type="entry name" value="ADH-like_N"/>
</dbReference>
<dbReference type="GO" id="GO:0016491">
    <property type="term" value="F:oxidoreductase activity"/>
    <property type="evidence" value="ECO:0007669"/>
    <property type="project" value="InterPro"/>
</dbReference>
<evidence type="ECO:0000313" key="2">
    <source>
        <dbReference type="EMBL" id="SET28012.1"/>
    </source>
</evidence>
<dbReference type="EMBL" id="FOHE01000008">
    <property type="protein sequence ID" value="SET28012.1"/>
    <property type="molecule type" value="Genomic_DNA"/>
</dbReference>
<sequence length="327" mass="35924">MKAFVHEYGNLKLRDMEEPVAGEGEVVVALRFAGLNRRDLYIPSRRGDKADSLILGSDGAGVIEAVGPGVTNVRVGDEVIVNPALRWYANSDAPPIGFDILGMPDHGTFAEKISLSAEQVEKKPSYLSMEEASVIALPGLTGYRALFTKGQLKEGETVFIPGAGSGVATFLILFAKNSGAMVIVTSRSEQKREQAIQLGADIAIETHSDWSEELKNETIDLVIESVGRATFNRSLGVLKKGGRIVTFGATTEDTIDFDLRSFFYGQYQLFGSTMGSREELRGMLEHMEIHQTHPVVDKVYRLDQAQDAFDYLEENKQFGKIALKIQD</sequence>
<dbReference type="InterPro" id="IPR036291">
    <property type="entry name" value="NAD(P)-bd_dom_sf"/>
</dbReference>
<accession>A0A1I0D802</accession>
<dbReference type="SUPFAM" id="SSF50129">
    <property type="entry name" value="GroES-like"/>
    <property type="match status" value="1"/>
</dbReference>
<reference evidence="2 3" key="1">
    <citation type="submission" date="2016-10" db="EMBL/GenBank/DDBJ databases">
        <authorList>
            <person name="de Groot N.N."/>
        </authorList>
    </citation>
    <scope>NUCLEOTIDE SEQUENCE [LARGE SCALE GENOMIC DNA]</scope>
    <source>
        <strain evidence="2 3">IBRC-M 10780</strain>
    </source>
</reference>
<dbReference type="InterPro" id="IPR013149">
    <property type="entry name" value="ADH-like_C"/>
</dbReference>
<dbReference type="Proteomes" id="UP000198618">
    <property type="component" value="Unassembled WGS sequence"/>
</dbReference>
<feature type="domain" description="Enoyl reductase (ER)" evidence="1">
    <location>
        <begin position="9"/>
        <end position="323"/>
    </location>
</feature>
<protein>
    <submittedName>
        <fullName evidence="2">Zinc-binding alcohol dehydrogenase/oxidoreductase</fullName>
    </submittedName>
</protein>
<keyword evidence="3" id="KW-1185">Reference proteome</keyword>
<proteinExistence type="predicted"/>
<dbReference type="Gene3D" id="3.40.50.720">
    <property type="entry name" value="NAD(P)-binding Rossmann-like Domain"/>
    <property type="match status" value="1"/>
</dbReference>
<organism evidence="2 3">
    <name type="scientific">Oceanobacillus limi</name>
    <dbReference type="NCBI Taxonomy" id="930131"/>
    <lineage>
        <taxon>Bacteria</taxon>
        <taxon>Bacillati</taxon>
        <taxon>Bacillota</taxon>
        <taxon>Bacilli</taxon>
        <taxon>Bacillales</taxon>
        <taxon>Bacillaceae</taxon>
        <taxon>Oceanobacillus</taxon>
    </lineage>
</organism>
<dbReference type="SUPFAM" id="SSF51735">
    <property type="entry name" value="NAD(P)-binding Rossmann-fold domains"/>
    <property type="match status" value="1"/>
</dbReference>
<dbReference type="Pfam" id="PF08240">
    <property type="entry name" value="ADH_N"/>
    <property type="match status" value="1"/>
</dbReference>
<gene>
    <name evidence="2" type="ORF">SAMN05216389_10846</name>
</gene>
<dbReference type="SMART" id="SM00829">
    <property type="entry name" value="PKS_ER"/>
    <property type="match status" value="1"/>
</dbReference>
<dbReference type="RefSeq" id="WP_090869423.1">
    <property type="nucleotide sequence ID" value="NZ_FOHE01000008.1"/>
</dbReference>
<dbReference type="STRING" id="930131.SAMN05216389_10846"/>
<dbReference type="AlphaFoldDB" id="A0A1I0D802"/>
<dbReference type="InterPro" id="IPR052711">
    <property type="entry name" value="Zinc_ADH-like"/>
</dbReference>